<dbReference type="InterPro" id="IPR047087">
    <property type="entry name" value="KU70_core_dom"/>
</dbReference>
<evidence type="ECO:0000256" key="11">
    <source>
        <dbReference type="ARBA" id="ARBA00022840"/>
    </source>
</evidence>
<evidence type="ECO:0000256" key="16">
    <source>
        <dbReference type="ARBA" id="ARBA00023242"/>
    </source>
</evidence>
<evidence type="ECO:0000256" key="3">
    <source>
        <dbReference type="ARBA" id="ARBA00005240"/>
    </source>
</evidence>
<keyword evidence="6" id="KW-0158">Chromosome</keyword>
<dbReference type="GO" id="GO:0003684">
    <property type="term" value="F:damaged DNA binding"/>
    <property type="evidence" value="ECO:0007669"/>
    <property type="project" value="InterPro"/>
</dbReference>
<dbReference type="PANTHER" id="PTHR12604">
    <property type="entry name" value="KU AUTOANTIGEN DNA HELICASE"/>
    <property type="match status" value="1"/>
</dbReference>
<dbReference type="GO" id="GO:0006303">
    <property type="term" value="P:double-strand break repair via nonhomologous end joining"/>
    <property type="evidence" value="ECO:0007669"/>
    <property type="project" value="InterPro"/>
</dbReference>
<keyword evidence="16" id="KW-0539">Nucleus</keyword>
<dbReference type="Gene3D" id="1.10.720.30">
    <property type="entry name" value="SAP domain"/>
    <property type="match status" value="1"/>
</dbReference>
<keyword evidence="13" id="KW-0238">DNA-binding</keyword>
<dbReference type="InterPro" id="IPR036361">
    <property type="entry name" value="SAP_dom_sf"/>
</dbReference>
<dbReference type="InterPro" id="IPR027388">
    <property type="entry name" value="Ku70_bridge/pillars_dom_sf"/>
</dbReference>
<keyword evidence="11" id="KW-0067">ATP-binding</keyword>
<evidence type="ECO:0000256" key="20">
    <source>
        <dbReference type="SAM" id="MobiDB-lite"/>
    </source>
</evidence>
<evidence type="ECO:0000256" key="2">
    <source>
        <dbReference type="ARBA" id="ARBA00004574"/>
    </source>
</evidence>
<evidence type="ECO:0000256" key="6">
    <source>
        <dbReference type="ARBA" id="ARBA00022454"/>
    </source>
</evidence>
<dbReference type="SUPFAM" id="SSF53300">
    <property type="entry name" value="vWA-like"/>
    <property type="match status" value="1"/>
</dbReference>
<dbReference type="Pfam" id="PF03730">
    <property type="entry name" value="Ku_C"/>
    <property type="match status" value="1"/>
</dbReference>
<keyword evidence="14" id="KW-0233">DNA recombination</keyword>
<dbReference type="Pfam" id="PF02037">
    <property type="entry name" value="SAP"/>
    <property type="match status" value="1"/>
</dbReference>
<dbReference type="FunFam" id="4.10.970.10:FF:000003">
    <property type="entry name" value="ATP-dependent DNA helicase II subunit 1"/>
    <property type="match status" value="1"/>
</dbReference>
<keyword evidence="23" id="KW-1185">Reference proteome</keyword>
<dbReference type="GO" id="GO:0003690">
    <property type="term" value="F:double-stranded DNA binding"/>
    <property type="evidence" value="ECO:0007669"/>
    <property type="project" value="TreeGrafter"/>
</dbReference>
<dbReference type="InterPro" id="IPR036465">
    <property type="entry name" value="vWFA_dom_sf"/>
</dbReference>
<dbReference type="Pfam" id="PF03731">
    <property type="entry name" value="Ku_N"/>
    <property type="match status" value="1"/>
</dbReference>
<name>A0A8H2VXN1_9HELO</name>
<dbReference type="Gene3D" id="3.40.50.410">
    <property type="entry name" value="von Willebrand factor, type A domain"/>
    <property type="match status" value="1"/>
</dbReference>
<comment type="function">
    <text evidence="17">Single-stranded DNA-dependent ATP-dependent helicase. Involved in non-homologous end joining (NHEJ) DNA double strand break repair. DNA-binding is sequence-independent but has a high affinity to nicks in double-stranded DNA and to the ends of duplex DNA. Binds to naturally occurring chromosomal ends, and therefore provides chromosomal end protection. Required also for telomere recombination to repair telomeric ends in the absence of telomerase. KU70, of the KU70/KU80 heterodimer, binds to the stem loop of TLC1, the RNA component of telomerase. Involved in telomere maintenance. Interacts with telomeric repeats and subtelomeric sequences thereby controlling telomere length and protecting against subtelomeric rearrangement. Maintains telomeric chromatin, which is involved in silencing the expression of genes located at the telomere. Required for mating-type switching.</text>
</comment>
<evidence type="ECO:0000256" key="15">
    <source>
        <dbReference type="ARBA" id="ARBA00023204"/>
    </source>
</evidence>
<dbReference type="Gene3D" id="4.10.970.10">
    <property type="entry name" value="Ku70, bridge and pillars"/>
    <property type="match status" value="1"/>
</dbReference>
<sequence>MAYSEDRKHEEEEEEEEEVADETDYRTQKDAVLFVIDVSQSMLTPPPPSDSKKADTDSPTLAALKCAYMIMQQRIISSPKDMMGIMFYGTEETKFKDQSGLDTSVYPHCYLFTDLDVPSAQDVKALKEIVEDEEEAKKILVPTEEPLDMNNLLFCANQIFTTRAPNFGSRRLFIITDKDDPQSGDKSLRSVAAVRAKDLYDIGVVIELFPISTPEHEFDRSKFYDDIIYRDPLAEDAPNVGPNSLQSRGDGLSLLNSLILDVNSKQIPKRALFSNLPFEIGPNFTISVNGYNVLHRQAPARSTYVWTEGEVLQIPVGETTQMAEDSARIIQKTEIKKAYKFGGDQVLFTPDEQKELKNFGPSGLRIIGFKPQSMLPYWASVHKSTFIYPSENGYVGSTRVFSALWEKLLKDKKMGLGWYIARKNANPAIVAILPSVEKLDPATNQQVFPAGLWLYPLPFADDLRSVSAPGPIIAPDKLIDNMRIIIQQLQLPKAQYDPRNYPNPSLQWHYKILQALALEEDIPDVPEDKTIPKCRQIHKRCGEYIANWGNTLEFEYGKWRNGKENVLKRDIDEDEVELPKKKKVLVKSSAKKLGEMDKEELKDLVANGGLEKFKVADLKECLVGKGLNAAGKKADLTERIEEWVEGN</sequence>
<dbReference type="SMART" id="SM00559">
    <property type="entry name" value="Ku78"/>
    <property type="match status" value="1"/>
</dbReference>
<dbReference type="SUPFAM" id="SSF68906">
    <property type="entry name" value="SAP domain"/>
    <property type="match status" value="1"/>
</dbReference>
<evidence type="ECO:0000256" key="1">
    <source>
        <dbReference type="ARBA" id="ARBA00004123"/>
    </source>
</evidence>
<dbReference type="SMART" id="SM00513">
    <property type="entry name" value="SAP"/>
    <property type="match status" value="1"/>
</dbReference>
<dbReference type="EMBL" id="CAJHIA010000017">
    <property type="protein sequence ID" value="CAD6446031.1"/>
    <property type="molecule type" value="Genomic_DNA"/>
</dbReference>
<dbReference type="Gene3D" id="2.40.290.10">
    <property type="match status" value="1"/>
</dbReference>
<protein>
    <recommendedName>
        <fullName evidence="5">ATP-dependent DNA helicase II subunit 1</fullName>
        <ecNumber evidence="4">3.6.4.12</ecNumber>
    </recommendedName>
    <alternativeName>
        <fullName evidence="18">ATP-dependent DNA helicase II subunit Ku70</fullName>
    </alternativeName>
</protein>
<dbReference type="OrthoDB" id="3249161at2759"/>
<evidence type="ECO:0000256" key="4">
    <source>
        <dbReference type="ARBA" id="ARBA00012551"/>
    </source>
</evidence>
<keyword evidence="10" id="KW-0347">Helicase</keyword>
<keyword evidence="8" id="KW-0227">DNA damage</keyword>
<evidence type="ECO:0000256" key="7">
    <source>
        <dbReference type="ARBA" id="ARBA00022741"/>
    </source>
</evidence>
<dbReference type="Gene3D" id="1.10.1600.10">
    <property type="match status" value="1"/>
</dbReference>
<feature type="compositionally biased region" description="Acidic residues" evidence="20">
    <location>
        <begin position="11"/>
        <end position="22"/>
    </location>
</feature>
<comment type="subcellular location">
    <subcellularLocation>
        <location evidence="2">Chromosome</location>
        <location evidence="2">Telomere</location>
    </subcellularLocation>
    <subcellularLocation>
        <location evidence="1">Nucleus</location>
    </subcellularLocation>
</comment>
<dbReference type="NCBIfam" id="TIGR00578">
    <property type="entry name" value="ku70"/>
    <property type="match status" value="1"/>
</dbReference>
<dbReference type="InterPro" id="IPR016194">
    <property type="entry name" value="SPOC-like_C_dom_sf"/>
</dbReference>
<dbReference type="InterPro" id="IPR003034">
    <property type="entry name" value="SAP_dom"/>
</dbReference>
<feature type="compositionally biased region" description="Basic and acidic residues" evidence="20">
    <location>
        <begin position="1"/>
        <end position="10"/>
    </location>
</feature>
<evidence type="ECO:0000256" key="17">
    <source>
        <dbReference type="ARBA" id="ARBA00024890"/>
    </source>
</evidence>
<dbReference type="SUPFAM" id="SSF100939">
    <property type="entry name" value="SPOC domain-like"/>
    <property type="match status" value="1"/>
</dbReference>
<dbReference type="AlphaFoldDB" id="A0A8H2VXN1"/>
<comment type="caution">
    <text evidence="22">The sequence shown here is derived from an EMBL/GenBank/DDBJ whole genome shotgun (WGS) entry which is preliminary data.</text>
</comment>
<evidence type="ECO:0000256" key="14">
    <source>
        <dbReference type="ARBA" id="ARBA00023172"/>
    </source>
</evidence>
<feature type="region of interest" description="Disordered" evidence="20">
    <location>
        <begin position="1"/>
        <end position="28"/>
    </location>
</feature>
<dbReference type="GO" id="GO:0000781">
    <property type="term" value="C:chromosome, telomeric region"/>
    <property type="evidence" value="ECO:0007669"/>
    <property type="project" value="UniProtKB-SubCell"/>
</dbReference>
<reference evidence="22" key="1">
    <citation type="submission" date="2020-10" db="EMBL/GenBank/DDBJ databases">
        <authorList>
            <person name="Kusch S."/>
        </authorList>
    </citation>
    <scope>NUCLEOTIDE SEQUENCE</scope>
    <source>
        <strain evidence="22">SwB9</strain>
    </source>
</reference>
<dbReference type="InterPro" id="IPR006164">
    <property type="entry name" value="DNA_bd_Ku70/Ku80"/>
</dbReference>
<organism evidence="22 23">
    <name type="scientific">Sclerotinia trifoliorum</name>
    <dbReference type="NCBI Taxonomy" id="28548"/>
    <lineage>
        <taxon>Eukaryota</taxon>
        <taxon>Fungi</taxon>
        <taxon>Dikarya</taxon>
        <taxon>Ascomycota</taxon>
        <taxon>Pezizomycotina</taxon>
        <taxon>Leotiomycetes</taxon>
        <taxon>Helotiales</taxon>
        <taxon>Sclerotiniaceae</taxon>
        <taxon>Sclerotinia</taxon>
    </lineage>
</organism>
<accession>A0A8H2VXN1</accession>
<dbReference type="PANTHER" id="PTHR12604:SF2">
    <property type="entry name" value="X-RAY REPAIR CROSS-COMPLEMENTING PROTEIN 6"/>
    <property type="match status" value="1"/>
</dbReference>
<dbReference type="GO" id="GO:0016787">
    <property type="term" value="F:hydrolase activity"/>
    <property type="evidence" value="ECO:0007669"/>
    <property type="project" value="UniProtKB-KW"/>
</dbReference>
<dbReference type="GO" id="GO:0043564">
    <property type="term" value="C:Ku70:Ku80 complex"/>
    <property type="evidence" value="ECO:0007669"/>
    <property type="project" value="InterPro"/>
</dbReference>
<evidence type="ECO:0000256" key="18">
    <source>
        <dbReference type="ARBA" id="ARBA00031811"/>
    </source>
</evidence>
<evidence type="ECO:0000256" key="13">
    <source>
        <dbReference type="ARBA" id="ARBA00023125"/>
    </source>
</evidence>
<dbReference type="GO" id="GO:0003678">
    <property type="term" value="F:DNA helicase activity"/>
    <property type="evidence" value="ECO:0007669"/>
    <property type="project" value="UniProtKB-EC"/>
</dbReference>
<comment type="similarity">
    <text evidence="3">Belongs to the ku70 family.</text>
</comment>
<evidence type="ECO:0000256" key="10">
    <source>
        <dbReference type="ARBA" id="ARBA00022806"/>
    </source>
</evidence>
<evidence type="ECO:0000256" key="12">
    <source>
        <dbReference type="ARBA" id="ARBA00022895"/>
    </source>
</evidence>
<evidence type="ECO:0000313" key="22">
    <source>
        <dbReference type="EMBL" id="CAD6446031.1"/>
    </source>
</evidence>
<feature type="domain" description="SAP" evidence="21">
    <location>
        <begin position="610"/>
        <end position="644"/>
    </location>
</feature>
<gene>
    <name evidence="22" type="ORF">SCLTRI_LOCUS5747</name>
</gene>
<dbReference type="EC" id="3.6.4.12" evidence="4"/>
<dbReference type="FunFam" id="2.40.290.10:FF:000001">
    <property type="entry name" value="X-ray repair cross complementing 6"/>
    <property type="match status" value="1"/>
</dbReference>
<evidence type="ECO:0000256" key="8">
    <source>
        <dbReference type="ARBA" id="ARBA00022763"/>
    </source>
</evidence>
<evidence type="ECO:0000256" key="9">
    <source>
        <dbReference type="ARBA" id="ARBA00022801"/>
    </source>
</evidence>
<dbReference type="Pfam" id="PF02735">
    <property type="entry name" value="Ku"/>
    <property type="match status" value="1"/>
</dbReference>
<dbReference type="FunFam" id="1.10.1600.10:FF:000004">
    <property type="entry name" value="ATP-dependent DNA helicase II subunit 1"/>
    <property type="match status" value="1"/>
</dbReference>
<dbReference type="InterPro" id="IPR005160">
    <property type="entry name" value="Ku_C"/>
</dbReference>
<evidence type="ECO:0000313" key="23">
    <source>
        <dbReference type="Proteomes" id="UP000624404"/>
    </source>
</evidence>
<keyword evidence="15" id="KW-0234">DNA repair</keyword>
<comment type="catalytic activity">
    <reaction evidence="19">
        <text>ATP + H2O = ADP + phosphate + H(+)</text>
        <dbReference type="Rhea" id="RHEA:13065"/>
        <dbReference type="ChEBI" id="CHEBI:15377"/>
        <dbReference type="ChEBI" id="CHEBI:15378"/>
        <dbReference type="ChEBI" id="CHEBI:30616"/>
        <dbReference type="ChEBI" id="CHEBI:43474"/>
        <dbReference type="ChEBI" id="CHEBI:456216"/>
        <dbReference type="EC" id="3.6.4.12"/>
    </reaction>
</comment>
<dbReference type="PROSITE" id="PS50800">
    <property type="entry name" value="SAP"/>
    <property type="match status" value="1"/>
</dbReference>
<dbReference type="CDD" id="cd01458">
    <property type="entry name" value="vWA_ku"/>
    <property type="match status" value="1"/>
</dbReference>
<dbReference type="FunFam" id="3.40.50.410:FF:000071">
    <property type="entry name" value="ATP-dependent DNA helicase II subunit 1"/>
    <property type="match status" value="1"/>
</dbReference>
<dbReference type="CDD" id="cd00788">
    <property type="entry name" value="KU70"/>
    <property type="match status" value="1"/>
</dbReference>
<dbReference type="Proteomes" id="UP000624404">
    <property type="component" value="Unassembled WGS sequence"/>
</dbReference>
<proteinExistence type="inferred from homology"/>
<keyword evidence="12" id="KW-0779">Telomere</keyword>
<evidence type="ECO:0000259" key="21">
    <source>
        <dbReference type="PROSITE" id="PS50800"/>
    </source>
</evidence>
<dbReference type="InterPro" id="IPR005161">
    <property type="entry name" value="Ku_N"/>
</dbReference>
<keyword evidence="7" id="KW-0547">Nucleotide-binding</keyword>
<evidence type="ECO:0000256" key="5">
    <source>
        <dbReference type="ARBA" id="ARBA00021796"/>
    </source>
</evidence>
<dbReference type="GO" id="GO:0006310">
    <property type="term" value="P:DNA recombination"/>
    <property type="evidence" value="ECO:0007669"/>
    <property type="project" value="UniProtKB-KW"/>
</dbReference>
<dbReference type="PIRSF" id="PIRSF003033">
    <property type="entry name" value="Ku70"/>
    <property type="match status" value="1"/>
</dbReference>
<keyword evidence="9" id="KW-0378">Hydrolase</keyword>
<evidence type="ECO:0000256" key="19">
    <source>
        <dbReference type="ARBA" id="ARBA00047995"/>
    </source>
</evidence>
<dbReference type="GO" id="GO:0005524">
    <property type="term" value="F:ATP binding"/>
    <property type="evidence" value="ECO:0007669"/>
    <property type="project" value="UniProtKB-KW"/>
</dbReference>
<dbReference type="GO" id="GO:0042162">
    <property type="term" value="F:telomeric DNA binding"/>
    <property type="evidence" value="ECO:0007669"/>
    <property type="project" value="InterPro"/>
</dbReference>
<dbReference type="GO" id="GO:0000723">
    <property type="term" value="P:telomere maintenance"/>
    <property type="evidence" value="ECO:0007669"/>
    <property type="project" value="InterPro"/>
</dbReference>
<dbReference type="InterPro" id="IPR006165">
    <property type="entry name" value="Ku70"/>
</dbReference>